<dbReference type="RefSeq" id="WP_083051173.1">
    <property type="nucleotide sequence ID" value="NZ_MWQY01000012.1"/>
</dbReference>
<protein>
    <submittedName>
        <fullName evidence="1">Uncharacterized protein</fullName>
    </submittedName>
</protein>
<dbReference type="OrthoDB" id="368419at2"/>
<keyword evidence="2" id="KW-1185">Reference proteome</keyword>
<gene>
    <name evidence="1" type="ORF">B4O97_12200</name>
</gene>
<dbReference type="EMBL" id="MWQY01000012">
    <property type="protein sequence ID" value="ORC34698.1"/>
    <property type="molecule type" value="Genomic_DNA"/>
</dbReference>
<evidence type="ECO:0000313" key="1">
    <source>
        <dbReference type="EMBL" id="ORC34698.1"/>
    </source>
</evidence>
<proteinExistence type="predicted"/>
<comment type="caution">
    <text evidence="1">The sequence shown here is derived from an EMBL/GenBank/DDBJ whole genome shotgun (WGS) entry which is preliminary data.</text>
</comment>
<sequence length="215" mass="24546">MGKTTLLISRRNPFPSVLLDFFLDRGDTLFLASPTLEENADEIEGYRHLAWNPRSPISARNTMLTIENEAAVIDEAYLLYEHGEESRPLHQVPGTIIDISIDTALRGGLFICKEILNHFDTHSRGDLTLLLAGYPSSVRPSLESAMEGAFRQMGSALFQVYGESRIRIRGFEDHRENAEDFYREVTEILRANDDKRWGKWMRPGERGGIFSHFSR</sequence>
<dbReference type="Proteomes" id="UP000192343">
    <property type="component" value="Unassembled WGS sequence"/>
</dbReference>
<organism evidence="1 2">
    <name type="scientific">Marispirochaeta aestuarii</name>
    <dbReference type="NCBI Taxonomy" id="1963862"/>
    <lineage>
        <taxon>Bacteria</taxon>
        <taxon>Pseudomonadati</taxon>
        <taxon>Spirochaetota</taxon>
        <taxon>Spirochaetia</taxon>
        <taxon>Spirochaetales</taxon>
        <taxon>Spirochaetaceae</taxon>
        <taxon>Marispirochaeta</taxon>
    </lineage>
</organism>
<name>A0A1Y1RX04_9SPIO</name>
<dbReference type="STRING" id="1963862.B4O97_12200"/>
<reference evidence="1 2" key="1">
    <citation type="submission" date="2017-03" db="EMBL/GenBank/DDBJ databases">
        <title>Draft Genome sequence of Marispirochaeta sp. strain JC444.</title>
        <authorList>
            <person name="Shivani Y."/>
            <person name="Subhash Y."/>
            <person name="Sasikala C."/>
            <person name="Ramana C."/>
        </authorList>
    </citation>
    <scope>NUCLEOTIDE SEQUENCE [LARGE SCALE GENOMIC DNA]</scope>
    <source>
        <strain evidence="1 2">JC444</strain>
    </source>
</reference>
<dbReference type="AlphaFoldDB" id="A0A1Y1RX04"/>
<accession>A0A1Y1RX04</accession>
<evidence type="ECO:0000313" key="2">
    <source>
        <dbReference type="Proteomes" id="UP000192343"/>
    </source>
</evidence>